<dbReference type="InterPro" id="IPR003446">
    <property type="entry name" value="Plasmid_replication_init_RepA"/>
</dbReference>
<organism evidence="5 6">
    <name type="scientific">Mixta intestinalis</name>
    <dbReference type="NCBI Taxonomy" id="1615494"/>
    <lineage>
        <taxon>Bacteria</taxon>
        <taxon>Pseudomonadati</taxon>
        <taxon>Pseudomonadota</taxon>
        <taxon>Gammaproteobacteria</taxon>
        <taxon>Enterobacterales</taxon>
        <taxon>Erwiniaceae</taxon>
        <taxon>Mixta</taxon>
    </lineage>
</organism>
<name>A0A6P1Q6E6_9GAMM</name>
<evidence type="ECO:0000313" key="6">
    <source>
        <dbReference type="Proteomes" id="UP000464053"/>
    </source>
</evidence>
<evidence type="ECO:0000256" key="1">
    <source>
        <dbReference type="ARBA" id="ARBA00002740"/>
    </source>
</evidence>
<keyword evidence="5" id="KW-0614">Plasmid</keyword>
<protein>
    <submittedName>
        <fullName evidence="5">Replication initiation protein</fullName>
    </submittedName>
</protein>
<comment type="similarity">
    <text evidence="2">Belongs to the IncFII RepA family.</text>
</comment>
<proteinExistence type="inferred from homology"/>
<dbReference type="GO" id="GO:0006276">
    <property type="term" value="P:plasmid maintenance"/>
    <property type="evidence" value="ECO:0007669"/>
    <property type="project" value="UniProtKB-KW"/>
</dbReference>
<comment type="function">
    <text evidence="1">This protein is essential for plasmid replication; it is involved in copy control functions.</text>
</comment>
<gene>
    <name evidence="5" type="primary">repA</name>
    <name evidence="5" type="ORF">C7M51_04372</name>
</gene>
<reference evidence="5 6" key="1">
    <citation type="submission" date="2018-03" db="EMBL/GenBank/DDBJ databases">
        <title>Pantoea intestinalis SRCM103226 isolated form the mealworm.</title>
        <authorList>
            <person name="Jeong D.-Y."/>
            <person name="Kim J.W."/>
        </authorList>
    </citation>
    <scope>NUCLEOTIDE SEQUENCE [LARGE SCALE GENOMIC DNA]</scope>
    <source>
        <strain evidence="5 6">SRCM103226</strain>
        <plasmid evidence="5 6">unnamed1</plasmid>
    </source>
</reference>
<sequence>MANGTQHWSQLSQDDQIHFWQDVDDGHVNSFLVAPEKKRTRRRRGEHSTKPKCENPFWFRPAHYKALGGQLGYAYNRLVKKDPATGQCSLRMHMSLHPFYVRERLRAGRKYAFRPEKKRLLDALWPVLVSFCDAGKHTVGMCISRLARELSPKDTKGNVIPETEVTVSRLSSLIAEQVRFGTLGVSEETAWDRESRKRLPKYVWITTTGWQMLGVDLTKLQAQQKKRLHESEERRRLIEEGILDEDEEISVHAARRRWYLQRRHEALIYRREKGAARKRANRLARLPLDSQIHEMSRHILKTLPPDEAYWCTPERLKQLAVQHLYQLELSLAIPPPH</sequence>
<geneLocation type="plasmid" evidence="5 6">
    <name>unnamed1</name>
</geneLocation>
<dbReference type="Proteomes" id="UP000464053">
    <property type="component" value="Plasmid unnamed1"/>
</dbReference>
<dbReference type="NCBIfam" id="NF040977">
    <property type="entry name" value="RepA_IncFII_LM"/>
    <property type="match status" value="1"/>
</dbReference>
<evidence type="ECO:0000256" key="2">
    <source>
        <dbReference type="ARBA" id="ARBA00008256"/>
    </source>
</evidence>
<evidence type="ECO:0000256" key="3">
    <source>
        <dbReference type="ARBA" id="ARBA00022689"/>
    </source>
</evidence>
<keyword evidence="6" id="KW-1185">Reference proteome</keyword>
<evidence type="ECO:0000256" key="4">
    <source>
        <dbReference type="ARBA" id="ARBA00022705"/>
    </source>
</evidence>
<dbReference type="GO" id="GO:0006260">
    <property type="term" value="P:DNA replication"/>
    <property type="evidence" value="ECO:0007669"/>
    <property type="project" value="UniProtKB-KW"/>
</dbReference>
<keyword evidence="4" id="KW-0235">DNA replication</keyword>
<accession>A0A6P1Q6E6</accession>
<dbReference type="AlphaFoldDB" id="A0A6P1Q6E6"/>
<keyword evidence="3" id="KW-0615">Plasmid copy control</keyword>
<dbReference type="OrthoDB" id="6481003at2"/>
<dbReference type="KEGG" id="mint:C7M51_04372"/>
<dbReference type="EMBL" id="CP028272">
    <property type="protein sequence ID" value="QHM74011.1"/>
    <property type="molecule type" value="Genomic_DNA"/>
</dbReference>
<dbReference type="RefSeq" id="WP_160623762.1">
    <property type="nucleotide sequence ID" value="NZ_CP028272.1"/>
</dbReference>
<evidence type="ECO:0000313" key="5">
    <source>
        <dbReference type="EMBL" id="QHM74011.1"/>
    </source>
</evidence>